<proteinExistence type="inferred from homology"/>
<keyword evidence="6" id="KW-1185">Reference proteome</keyword>
<dbReference type="Pfam" id="PF19018">
    <property type="entry name" value="Vanin_C"/>
    <property type="match status" value="1"/>
</dbReference>
<organism evidence="5 6">
    <name type="scientific">Molorchus minor</name>
    <dbReference type="NCBI Taxonomy" id="1323400"/>
    <lineage>
        <taxon>Eukaryota</taxon>
        <taxon>Metazoa</taxon>
        <taxon>Ecdysozoa</taxon>
        <taxon>Arthropoda</taxon>
        <taxon>Hexapoda</taxon>
        <taxon>Insecta</taxon>
        <taxon>Pterygota</taxon>
        <taxon>Neoptera</taxon>
        <taxon>Endopterygota</taxon>
        <taxon>Coleoptera</taxon>
        <taxon>Polyphaga</taxon>
        <taxon>Cucujiformia</taxon>
        <taxon>Chrysomeloidea</taxon>
        <taxon>Cerambycidae</taxon>
        <taxon>Lamiinae</taxon>
        <taxon>Monochamini</taxon>
        <taxon>Molorchus</taxon>
    </lineage>
</organism>
<dbReference type="SUPFAM" id="SSF56317">
    <property type="entry name" value="Carbon-nitrogen hydrolase"/>
    <property type="match status" value="1"/>
</dbReference>
<dbReference type="InterPro" id="IPR003010">
    <property type="entry name" value="C-N_Hydrolase"/>
</dbReference>
<name>A0ABQ9K1C7_9CUCU</name>
<dbReference type="EMBL" id="JAPWTJ010000046">
    <property type="protein sequence ID" value="KAJ8984124.1"/>
    <property type="molecule type" value="Genomic_DNA"/>
</dbReference>
<accession>A0ABQ9K1C7</accession>
<comment type="caution">
    <text evidence="5">The sequence shown here is derived from an EMBL/GenBank/DDBJ whole genome shotgun (WGS) entry which is preliminary data.</text>
</comment>
<evidence type="ECO:0000256" key="2">
    <source>
        <dbReference type="ARBA" id="ARBA00022801"/>
    </source>
</evidence>
<dbReference type="InterPro" id="IPR036526">
    <property type="entry name" value="C-N_Hydrolase_sf"/>
</dbReference>
<evidence type="ECO:0000259" key="4">
    <source>
        <dbReference type="PROSITE" id="PS50263"/>
    </source>
</evidence>
<comment type="similarity">
    <text evidence="1">Belongs to the carbon-nitrogen hydrolase superfamily. BTD/VNN family.</text>
</comment>
<protein>
    <recommendedName>
        <fullName evidence="4">CN hydrolase domain-containing protein</fullName>
    </recommendedName>
</protein>
<reference evidence="5" key="1">
    <citation type="journal article" date="2023" name="Insect Mol. Biol.">
        <title>Genome sequencing provides insights into the evolution of gene families encoding plant cell wall-degrading enzymes in longhorned beetles.</title>
        <authorList>
            <person name="Shin N.R."/>
            <person name="Okamura Y."/>
            <person name="Kirsch R."/>
            <person name="Pauchet Y."/>
        </authorList>
    </citation>
    <scope>NUCLEOTIDE SEQUENCE</scope>
    <source>
        <strain evidence="5">MMC_N1</strain>
    </source>
</reference>
<evidence type="ECO:0000256" key="1">
    <source>
        <dbReference type="ARBA" id="ARBA00008225"/>
    </source>
</evidence>
<dbReference type="Proteomes" id="UP001162164">
    <property type="component" value="Unassembled WGS sequence"/>
</dbReference>
<keyword evidence="3" id="KW-0732">Signal</keyword>
<dbReference type="PANTHER" id="PTHR10609:SF14">
    <property type="entry name" value="BIOTINIDASE"/>
    <property type="match status" value="1"/>
</dbReference>
<sequence length="559" mass="61776">MYSSVHIVHNIEFPRMNALVLLLAVLLYSVKAQQNTTDEKYYTYNAAIVEYNPSSYNSLSLKERATAVATAYISLLDNVTEDIDLILFPESTLGGESTEVPEPFTEIICNSTDTRYEDYLKDFSCAAIEHNTTVVINIVEKENCTLKNSTGFCPSSGIVYYNADIAFNESGGVSGKYHKWNLFGEYQKSPPAEVELTVITTKNNNSFGIFTCFDILFDEPALNLTKNLGLMNILFPTMWFSELPFLTALQVQQMWAEENNVNLLSAGANSPSVGSGGTGVFVGNKGPSEYAMIGGSGGTRLIIKTVPKLEIENNPYTEFSPIEEDVDSIASEMDSFRLKSDSSIINDANSTLLDTSKTTIAQEVCAGDTVKICCEFNVIISINETLSNATEGNQYVYHLVAYDDARTFDGVRDGGIELCGILACLNDSRSSCGQRFSNYSDIVWPITFENISVSATFANDATRIQFPNSLLASIRPLSPQYTRWDKEETDGIVKRTHSITRSQNRLLTFGIYGRDFSRDSPVRESTSGASSLFFTNISKEPDSEAELMPHPVYKCNTIS</sequence>
<gene>
    <name evidence="5" type="ORF">NQ317_017334</name>
</gene>
<feature type="signal peptide" evidence="3">
    <location>
        <begin position="1"/>
        <end position="32"/>
    </location>
</feature>
<dbReference type="InterPro" id="IPR043957">
    <property type="entry name" value="Vanin_C"/>
</dbReference>
<dbReference type="PANTHER" id="PTHR10609">
    <property type="entry name" value="BIOTINIDASE-RELATED"/>
    <property type="match status" value="1"/>
</dbReference>
<evidence type="ECO:0000313" key="6">
    <source>
        <dbReference type="Proteomes" id="UP001162164"/>
    </source>
</evidence>
<feature type="domain" description="CN hydrolase" evidence="4">
    <location>
        <begin position="44"/>
        <end position="308"/>
    </location>
</feature>
<dbReference type="Gene3D" id="3.60.110.10">
    <property type="entry name" value="Carbon-nitrogen hydrolase"/>
    <property type="match status" value="1"/>
</dbReference>
<dbReference type="InterPro" id="IPR040154">
    <property type="entry name" value="Biotinidase/VNN"/>
</dbReference>
<feature type="chain" id="PRO_5047166753" description="CN hydrolase domain-containing protein" evidence="3">
    <location>
        <begin position="33"/>
        <end position="559"/>
    </location>
</feature>
<evidence type="ECO:0000313" key="5">
    <source>
        <dbReference type="EMBL" id="KAJ8984124.1"/>
    </source>
</evidence>
<keyword evidence="2" id="KW-0378">Hydrolase</keyword>
<dbReference type="PROSITE" id="PS50263">
    <property type="entry name" value="CN_HYDROLASE"/>
    <property type="match status" value="1"/>
</dbReference>
<evidence type="ECO:0000256" key="3">
    <source>
        <dbReference type="SAM" id="SignalP"/>
    </source>
</evidence>
<dbReference type="Pfam" id="PF00795">
    <property type="entry name" value="CN_hydrolase"/>
    <property type="match status" value="1"/>
</dbReference>